<feature type="domain" description="Glycosyl transferase family 1" evidence="3">
    <location>
        <begin position="322"/>
        <end position="480"/>
    </location>
</feature>
<dbReference type="InterPro" id="IPR001296">
    <property type="entry name" value="Glyco_trans_1"/>
</dbReference>
<dbReference type="RefSeq" id="WP_125576122.1">
    <property type="nucleotide sequence ID" value="NZ_JBHTOF010000020.1"/>
</dbReference>
<dbReference type="Proteomes" id="UP001597244">
    <property type="component" value="Unassembled WGS sequence"/>
</dbReference>
<dbReference type="EMBL" id="JBHTOF010000020">
    <property type="protein sequence ID" value="MFD1464895.1"/>
    <property type="molecule type" value="Genomic_DNA"/>
</dbReference>
<evidence type="ECO:0000259" key="3">
    <source>
        <dbReference type="Pfam" id="PF00534"/>
    </source>
</evidence>
<dbReference type="SUPFAM" id="SSF53756">
    <property type="entry name" value="UDP-Glycosyltransferase/glycogen phosphorylase"/>
    <property type="match status" value="1"/>
</dbReference>
<gene>
    <name evidence="4" type="primary">asp1</name>
    <name evidence="4" type="ORF">ACFQ4L_02150</name>
</gene>
<keyword evidence="1" id="KW-0328">Glycosyltransferase</keyword>
<evidence type="ECO:0000313" key="5">
    <source>
        <dbReference type="Proteomes" id="UP001597244"/>
    </source>
</evidence>
<dbReference type="Pfam" id="PF00534">
    <property type="entry name" value="Glycos_transf_1"/>
    <property type="match status" value="1"/>
</dbReference>
<comment type="caution">
    <text evidence="4">The sequence shown here is derived from an EMBL/GenBank/DDBJ whole genome shotgun (WGS) entry which is preliminary data.</text>
</comment>
<keyword evidence="5" id="KW-1185">Reference proteome</keyword>
<sequence>MLYFVNQTIPERLTGIESAQLKRLRMLADHHVEAQLVTVAYSPLYAQNMPLYQLRPENVVNMYDYLCGIDTQTGKPVKTEQLRLPAGLTARPQGTELHYYNEQGQFMVKVKLNAAGAVLSVNYYGKNKQAVRSEIYDIRGFKSSEIWYDRQLRSVQRFFFNPSGELKMIFFYRMGQLSQQTVRAVQYYAPDGRWLHFASEGELASYFLDQLNQRTERNLFVSDRTARVGWSIAHMRTRAFKLFHVHSTQVNTITNLQSDDFNSNYRYAFKNLGQWNGMIASTHAQVADLQKKFPETTVYRASVSIIPDQILQALQVGYDQRTPFKIIAVARLNPEKRLDQIVRIFALIHAQIPQATLDIWGFVADQKVKKQLMDLVAELNLTAAVQLKGYAVEMHPIYDQAQFLMVTSRYEGTALVIAEALAHGVPVISYDFNYGPREFIDSGKNGYIVPVDDQAAAAKVAITALNDPDQWQRLSQAAYRSSSRSSEEASFASWQTIIAATEAFYREDEN</sequence>
<keyword evidence="2" id="KW-0808">Transferase</keyword>
<evidence type="ECO:0000256" key="2">
    <source>
        <dbReference type="ARBA" id="ARBA00022679"/>
    </source>
</evidence>
<reference evidence="5" key="1">
    <citation type="journal article" date="2019" name="Int. J. Syst. Evol. Microbiol.">
        <title>The Global Catalogue of Microorganisms (GCM) 10K type strain sequencing project: providing services to taxonomists for standard genome sequencing and annotation.</title>
        <authorList>
            <consortium name="The Broad Institute Genomics Platform"/>
            <consortium name="The Broad Institute Genome Sequencing Center for Infectious Disease"/>
            <person name="Wu L."/>
            <person name="Ma J."/>
        </authorList>
    </citation>
    <scope>NUCLEOTIDE SEQUENCE [LARGE SCALE GENOMIC DNA]</scope>
    <source>
        <strain evidence="5">CCM 8951</strain>
    </source>
</reference>
<organism evidence="4 5">
    <name type="scientific">Lapidilactobacillus mulanensis</name>
    <dbReference type="NCBI Taxonomy" id="2485999"/>
    <lineage>
        <taxon>Bacteria</taxon>
        <taxon>Bacillati</taxon>
        <taxon>Bacillota</taxon>
        <taxon>Bacilli</taxon>
        <taxon>Lactobacillales</taxon>
        <taxon>Lactobacillaceae</taxon>
        <taxon>Lapidilactobacillus</taxon>
    </lineage>
</organism>
<dbReference type="PANTHER" id="PTHR12526:SF629">
    <property type="entry name" value="TEICHURONIC ACID BIOSYNTHESIS GLYCOSYLTRANSFERASE TUAH-RELATED"/>
    <property type="match status" value="1"/>
</dbReference>
<dbReference type="Gene3D" id="3.40.50.2000">
    <property type="entry name" value="Glycogen Phosphorylase B"/>
    <property type="match status" value="3"/>
</dbReference>
<evidence type="ECO:0000256" key="1">
    <source>
        <dbReference type="ARBA" id="ARBA00022676"/>
    </source>
</evidence>
<evidence type="ECO:0000313" key="4">
    <source>
        <dbReference type="EMBL" id="MFD1464895.1"/>
    </source>
</evidence>
<accession>A0ABW4DNS2</accession>
<name>A0ABW4DNS2_9LACO</name>
<proteinExistence type="predicted"/>
<dbReference type="PANTHER" id="PTHR12526">
    <property type="entry name" value="GLYCOSYLTRANSFERASE"/>
    <property type="match status" value="1"/>
</dbReference>
<protein>
    <submittedName>
        <fullName evidence="4">Accessory Sec system glycosyltransferase Asp1</fullName>
    </submittedName>
</protein>